<gene>
    <name evidence="7" type="ORF">A2W32_05085</name>
</gene>
<comment type="caution">
    <text evidence="7">The sequence shown here is derived from an EMBL/GenBank/DDBJ whole genome shotgun (WGS) entry which is preliminary data.</text>
</comment>
<sequence>MDGLLGKEYLKKYIKSVKSILNNYLLIEEEKAKEVGKLPAEAVGHFNALVAEGKGIRGCLVCLGFEANGGKKMEDILETSTFIEIFHSGVLVHDDFMDRDNIRRGVETLNSIYKKYGEKIHVKTDPLHYGNSMAVSVGDATLYMSWETLLNAKFPPERIIEAGKIYAKYVIRLAHGQVLDITSGAHEDITEKEVLNILWTKSGEYTSLLPLMVGATLVGEIPEKRKKAIENYARCFGWAFQIQDDYLGIFGEEQETLKPITSDLREGKNTLFMFNLRKLGNNDQKAFQSAVLGREDVTKEDVYKMREILRESGTLDNVLKKGWEYVEEGKKYIGDITDDRNMQNIFESLLVFMMERTK</sequence>
<comment type="cofactor">
    <cofactor evidence="1">
        <name>Mg(2+)</name>
        <dbReference type="ChEBI" id="CHEBI:18420"/>
    </cofactor>
</comment>
<dbReference type="InterPro" id="IPR008949">
    <property type="entry name" value="Isoprenoid_synthase_dom_sf"/>
</dbReference>
<evidence type="ECO:0008006" key="9">
    <source>
        <dbReference type="Google" id="ProtNLM"/>
    </source>
</evidence>
<dbReference type="Pfam" id="PF00348">
    <property type="entry name" value="polyprenyl_synt"/>
    <property type="match status" value="1"/>
</dbReference>
<dbReference type="InterPro" id="IPR033749">
    <property type="entry name" value="Polyprenyl_synt_CS"/>
</dbReference>
<dbReference type="Proteomes" id="UP000177371">
    <property type="component" value="Unassembled WGS sequence"/>
</dbReference>
<dbReference type="GO" id="GO:0008299">
    <property type="term" value="P:isoprenoid biosynthetic process"/>
    <property type="evidence" value="ECO:0007669"/>
    <property type="project" value="InterPro"/>
</dbReference>
<name>A0A1F4V4V7_UNCKA</name>
<evidence type="ECO:0000256" key="5">
    <source>
        <dbReference type="ARBA" id="ARBA00022842"/>
    </source>
</evidence>
<keyword evidence="5" id="KW-0460">Magnesium</keyword>
<evidence type="ECO:0000256" key="4">
    <source>
        <dbReference type="ARBA" id="ARBA00022723"/>
    </source>
</evidence>
<dbReference type="SFLD" id="SFLDS00005">
    <property type="entry name" value="Isoprenoid_Synthase_Type_I"/>
    <property type="match status" value="1"/>
</dbReference>
<dbReference type="Gene3D" id="1.10.600.10">
    <property type="entry name" value="Farnesyl Diphosphate Synthase"/>
    <property type="match status" value="1"/>
</dbReference>
<evidence type="ECO:0000256" key="2">
    <source>
        <dbReference type="ARBA" id="ARBA00006706"/>
    </source>
</evidence>
<evidence type="ECO:0000256" key="1">
    <source>
        <dbReference type="ARBA" id="ARBA00001946"/>
    </source>
</evidence>
<accession>A0A1F4V4V7</accession>
<dbReference type="GO" id="GO:0046872">
    <property type="term" value="F:metal ion binding"/>
    <property type="evidence" value="ECO:0007669"/>
    <property type="project" value="UniProtKB-KW"/>
</dbReference>
<dbReference type="AlphaFoldDB" id="A0A1F4V4V7"/>
<dbReference type="PANTHER" id="PTHR12001:SF85">
    <property type="entry name" value="SHORT CHAIN ISOPRENYL DIPHOSPHATE SYNTHASE"/>
    <property type="match status" value="1"/>
</dbReference>
<keyword evidence="4" id="KW-0479">Metal-binding</keyword>
<proteinExistence type="inferred from homology"/>
<evidence type="ECO:0000313" key="7">
    <source>
        <dbReference type="EMBL" id="OGC52209.1"/>
    </source>
</evidence>
<keyword evidence="3 6" id="KW-0808">Transferase</keyword>
<dbReference type="GO" id="GO:0004659">
    <property type="term" value="F:prenyltransferase activity"/>
    <property type="evidence" value="ECO:0007669"/>
    <property type="project" value="InterPro"/>
</dbReference>
<dbReference type="PROSITE" id="PS00723">
    <property type="entry name" value="POLYPRENYL_SYNTHASE_1"/>
    <property type="match status" value="1"/>
</dbReference>
<comment type="similarity">
    <text evidence="2 6">Belongs to the FPP/GGPP synthase family.</text>
</comment>
<dbReference type="InterPro" id="IPR000092">
    <property type="entry name" value="Polyprenyl_synt"/>
</dbReference>
<dbReference type="PANTHER" id="PTHR12001">
    <property type="entry name" value="GERANYLGERANYL PYROPHOSPHATE SYNTHASE"/>
    <property type="match status" value="1"/>
</dbReference>
<evidence type="ECO:0000313" key="8">
    <source>
        <dbReference type="Proteomes" id="UP000177371"/>
    </source>
</evidence>
<organism evidence="7 8">
    <name type="scientific">candidate division WWE3 bacterium RBG_16_37_10</name>
    <dbReference type="NCBI Taxonomy" id="1802610"/>
    <lineage>
        <taxon>Bacteria</taxon>
        <taxon>Katanobacteria</taxon>
    </lineage>
</organism>
<evidence type="ECO:0000256" key="6">
    <source>
        <dbReference type="RuleBase" id="RU004466"/>
    </source>
</evidence>
<protein>
    <recommendedName>
        <fullName evidence="9">Polyprenyl synthetase</fullName>
    </recommendedName>
</protein>
<dbReference type="EMBL" id="MEUT01000001">
    <property type="protein sequence ID" value="OGC52209.1"/>
    <property type="molecule type" value="Genomic_DNA"/>
</dbReference>
<reference evidence="7 8" key="1">
    <citation type="journal article" date="2016" name="Nat. Commun.">
        <title>Thousands of microbial genomes shed light on interconnected biogeochemical processes in an aquifer system.</title>
        <authorList>
            <person name="Anantharaman K."/>
            <person name="Brown C.T."/>
            <person name="Hug L.A."/>
            <person name="Sharon I."/>
            <person name="Castelle C.J."/>
            <person name="Probst A.J."/>
            <person name="Thomas B.C."/>
            <person name="Singh A."/>
            <person name="Wilkins M.J."/>
            <person name="Karaoz U."/>
            <person name="Brodie E.L."/>
            <person name="Williams K.H."/>
            <person name="Hubbard S.S."/>
            <person name="Banfield J.F."/>
        </authorList>
    </citation>
    <scope>NUCLEOTIDE SEQUENCE [LARGE SCALE GENOMIC DNA]</scope>
</reference>
<dbReference type="STRING" id="1802610.A2W32_05085"/>
<dbReference type="SUPFAM" id="SSF48576">
    <property type="entry name" value="Terpenoid synthases"/>
    <property type="match status" value="1"/>
</dbReference>
<dbReference type="PROSITE" id="PS00444">
    <property type="entry name" value="POLYPRENYL_SYNTHASE_2"/>
    <property type="match status" value="1"/>
</dbReference>
<evidence type="ECO:0000256" key="3">
    <source>
        <dbReference type="ARBA" id="ARBA00022679"/>
    </source>
</evidence>